<evidence type="ECO:0000256" key="3">
    <source>
        <dbReference type="RuleBase" id="RU000383"/>
    </source>
</evidence>
<proteinExistence type="inferred from homology"/>
<dbReference type="EMBL" id="MU839006">
    <property type="protein sequence ID" value="KAK1768109.1"/>
    <property type="molecule type" value="Genomic_DNA"/>
</dbReference>
<feature type="region of interest" description="Disordered" evidence="4">
    <location>
        <begin position="382"/>
        <end position="437"/>
    </location>
</feature>
<feature type="region of interest" description="Disordered" evidence="4">
    <location>
        <begin position="1"/>
        <end position="30"/>
    </location>
</feature>
<feature type="compositionally biased region" description="Basic residues" evidence="4">
    <location>
        <begin position="416"/>
        <end position="437"/>
    </location>
</feature>
<comment type="similarity">
    <text evidence="1">Belongs to the cyclin family. Cyclin C subfamily.</text>
</comment>
<dbReference type="RefSeq" id="XP_060284322.1">
    <property type="nucleotide sequence ID" value="XM_060431007.1"/>
</dbReference>
<evidence type="ECO:0000259" key="5">
    <source>
        <dbReference type="SMART" id="SM00385"/>
    </source>
</evidence>
<comment type="caution">
    <text evidence="6">The sequence shown here is derived from an EMBL/GenBank/DDBJ whole genome shotgun (WGS) entry which is preliminary data.</text>
</comment>
<dbReference type="InterPro" id="IPR036915">
    <property type="entry name" value="Cyclin-like_sf"/>
</dbReference>
<dbReference type="InterPro" id="IPR006671">
    <property type="entry name" value="Cyclin_N"/>
</dbReference>
<feature type="domain" description="Cyclin-like" evidence="5">
    <location>
        <begin position="67"/>
        <end position="165"/>
    </location>
</feature>
<feature type="region of interest" description="Disordered" evidence="4">
    <location>
        <begin position="318"/>
        <end position="348"/>
    </location>
</feature>
<evidence type="ECO:0000256" key="4">
    <source>
        <dbReference type="SAM" id="MobiDB-lite"/>
    </source>
</evidence>
<organism evidence="6 7">
    <name type="scientific">Phialemonium atrogriseum</name>
    <dbReference type="NCBI Taxonomy" id="1093897"/>
    <lineage>
        <taxon>Eukaryota</taxon>
        <taxon>Fungi</taxon>
        <taxon>Dikarya</taxon>
        <taxon>Ascomycota</taxon>
        <taxon>Pezizomycotina</taxon>
        <taxon>Sordariomycetes</taxon>
        <taxon>Sordariomycetidae</taxon>
        <taxon>Cephalothecales</taxon>
        <taxon>Cephalothecaceae</taxon>
        <taxon>Phialemonium</taxon>
    </lineage>
</organism>
<feature type="compositionally biased region" description="Basic residues" evidence="4">
    <location>
        <begin position="395"/>
        <end position="407"/>
    </location>
</feature>
<sequence length="437" mass="49853">MAPNASRTSAPVGAPPTPEDPTVPRGPNPGQISIANQYTLEQKLRQMLKDNGCDPAREDIYRLQGVQLIDNVRQALQLPVRTFDTASNYYHKFRLSFRDAEYNYQDAALASLFVACKVEDTIKKSKEILCAAHNLKYPDHPLSQDDKNFEPTSKIIIGLERLILETIGFDFRVRYPQKLLVKVIRKLVSADEARGFLSVAYDMCIDIYKTFAPIKQTTYSMVMAVVELTALIRGRNTDDIKTLDPYKWHTNRGCVVETMLDLLDLYTQFAKSTKVGGQFPLDKFIDVKIKINKEVEGNLRLSRFQTWCERCQAEEKDIHPITPGSATSPATTGSYPGSGTVKRGSRGSESAMRFVFDAEQAREETEIVSEYFKDEFEEYEVEVEEAIPESEHPRPGRNHPRHNHNHRDHGWAPYQRNRHGHHDRHHKGRKGGHGGYY</sequence>
<dbReference type="InterPro" id="IPR043198">
    <property type="entry name" value="Cyclin/Ssn8"/>
</dbReference>
<dbReference type="Pfam" id="PF00134">
    <property type="entry name" value="Cyclin_N"/>
    <property type="match status" value="1"/>
</dbReference>
<feature type="compositionally biased region" description="Polar residues" evidence="4">
    <location>
        <begin position="324"/>
        <end position="337"/>
    </location>
</feature>
<dbReference type="PANTHER" id="PTHR10026">
    <property type="entry name" value="CYCLIN"/>
    <property type="match status" value="1"/>
</dbReference>
<gene>
    <name evidence="6" type="ORF">QBC33DRAFT_577768</name>
</gene>
<evidence type="ECO:0000313" key="7">
    <source>
        <dbReference type="Proteomes" id="UP001244011"/>
    </source>
</evidence>
<evidence type="ECO:0000256" key="2">
    <source>
        <dbReference type="ARBA" id="ARBA00014912"/>
    </source>
</evidence>
<dbReference type="AlphaFoldDB" id="A0AAJ0C3L1"/>
<accession>A0AAJ0C3L1</accession>
<dbReference type="Gene3D" id="1.10.472.10">
    <property type="entry name" value="Cyclin-like"/>
    <property type="match status" value="1"/>
</dbReference>
<dbReference type="InterPro" id="IPR013763">
    <property type="entry name" value="Cyclin-like_dom"/>
</dbReference>
<reference evidence="6" key="1">
    <citation type="submission" date="2023-06" db="EMBL/GenBank/DDBJ databases">
        <title>Genome-scale phylogeny and comparative genomics of the fungal order Sordariales.</title>
        <authorList>
            <consortium name="Lawrence Berkeley National Laboratory"/>
            <person name="Hensen N."/>
            <person name="Bonometti L."/>
            <person name="Westerberg I."/>
            <person name="Brannstrom I.O."/>
            <person name="Guillou S."/>
            <person name="Cros-Aarteil S."/>
            <person name="Calhoun S."/>
            <person name="Haridas S."/>
            <person name="Kuo A."/>
            <person name="Mondo S."/>
            <person name="Pangilinan J."/>
            <person name="Riley R."/>
            <person name="Labutti K."/>
            <person name="Andreopoulos B."/>
            <person name="Lipzen A."/>
            <person name="Chen C."/>
            <person name="Yanf M."/>
            <person name="Daum C."/>
            <person name="Ng V."/>
            <person name="Clum A."/>
            <person name="Steindorff A."/>
            <person name="Ohm R."/>
            <person name="Martin F."/>
            <person name="Silar P."/>
            <person name="Natvig D."/>
            <person name="Lalanne C."/>
            <person name="Gautier V."/>
            <person name="Ament-Velasquez S.L."/>
            <person name="Kruys A."/>
            <person name="Hutchinson M.I."/>
            <person name="Powell A.J."/>
            <person name="Barry K."/>
            <person name="Miller A.N."/>
            <person name="Grigoriev I.V."/>
            <person name="Debuchy R."/>
            <person name="Gladieux P."/>
            <person name="Thoren M.H."/>
            <person name="Johannesson H."/>
        </authorList>
    </citation>
    <scope>NUCLEOTIDE SEQUENCE</scope>
    <source>
        <strain evidence="6">8032-3</strain>
    </source>
</reference>
<keyword evidence="3" id="KW-0195">Cyclin</keyword>
<dbReference type="GO" id="GO:0016538">
    <property type="term" value="F:cyclin-dependent protein serine/threonine kinase regulator activity"/>
    <property type="evidence" value="ECO:0007669"/>
    <property type="project" value="InterPro"/>
</dbReference>
<feature type="compositionally biased region" description="Pro residues" evidence="4">
    <location>
        <begin position="13"/>
        <end position="27"/>
    </location>
</feature>
<dbReference type="Proteomes" id="UP001244011">
    <property type="component" value="Unassembled WGS sequence"/>
</dbReference>
<dbReference type="SMART" id="SM00385">
    <property type="entry name" value="CYCLIN"/>
    <property type="match status" value="1"/>
</dbReference>
<dbReference type="GO" id="GO:0006357">
    <property type="term" value="P:regulation of transcription by RNA polymerase II"/>
    <property type="evidence" value="ECO:0007669"/>
    <property type="project" value="InterPro"/>
</dbReference>
<protein>
    <recommendedName>
        <fullName evidence="2">RNA polymerase II holoenzyme cyclin-like subunit</fullName>
    </recommendedName>
</protein>
<name>A0AAJ0C3L1_9PEZI</name>
<dbReference type="SUPFAM" id="SSF47954">
    <property type="entry name" value="Cyclin-like"/>
    <property type="match status" value="2"/>
</dbReference>
<evidence type="ECO:0000313" key="6">
    <source>
        <dbReference type="EMBL" id="KAK1768109.1"/>
    </source>
</evidence>
<dbReference type="GeneID" id="85314194"/>
<evidence type="ECO:0000256" key="1">
    <source>
        <dbReference type="ARBA" id="ARBA00008638"/>
    </source>
</evidence>
<keyword evidence="7" id="KW-1185">Reference proteome</keyword>